<evidence type="ECO:0000313" key="3">
    <source>
        <dbReference type="Proteomes" id="UP000711996"/>
    </source>
</evidence>
<gene>
    <name evidence="2" type="ORF">CGCSCA2_v005412</name>
</gene>
<proteinExistence type="predicted"/>
<reference evidence="2" key="1">
    <citation type="submission" date="2019-06" db="EMBL/GenBank/DDBJ databases">
        <authorList>
            <person name="Gan P."/>
            <person name="Shirasu K."/>
        </authorList>
    </citation>
    <scope>NUCLEOTIDE SEQUENCE [LARGE SCALE GENOMIC DNA]</scope>
    <source>
        <strain evidence="2">CAD2</strain>
    </source>
</reference>
<comment type="caution">
    <text evidence="2">The sequence shown here is derived from an EMBL/GenBank/DDBJ whole genome shotgun (WGS) entry which is preliminary data.</text>
</comment>
<evidence type="ECO:0000256" key="1">
    <source>
        <dbReference type="SAM" id="MobiDB-lite"/>
    </source>
</evidence>
<accession>A0A9P5EUY7</accession>
<dbReference type="EMBL" id="QPMT01000013">
    <property type="protein sequence ID" value="KAF4860517.1"/>
    <property type="molecule type" value="Genomic_DNA"/>
</dbReference>
<protein>
    <submittedName>
        <fullName evidence="2">Uncharacterized protein</fullName>
    </submittedName>
</protein>
<evidence type="ECO:0000313" key="2">
    <source>
        <dbReference type="EMBL" id="KAF4860517.1"/>
    </source>
</evidence>
<name>A0A9P5EUY7_COLSI</name>
<feature type="region of interest" description="Disordered" evidence="1">
    <location>
        <begin position="1"/>
        <end position="35"/>
    </location>
</feature>
<dbReference type="AlphaFoldDB" id="A0A9P5EUY7"/>
<sequence length="72" mass="7867">MCRRMERRVSTRARGYSAPIISTGPTGVDARVPDHGPTAPLHYEAYLRDVCGGMFSIAMRRGLSDSDIVVEG</sequence>
<dbReference type="Proteomes" id="UP000711996">
    <property type="component" value="Unassembled WGS sequence"/>
</dbReference>
<organism evidence="2 3">
    <name type="scientific">Colletotrichum siamense</name>
    <name type="common">Anthracnose fungus</name>
    <dbReference type="NCBI Taxonomy" id="690259"/>
    <lineage>
        <taxon>Eukaryota</taxon>
        <taxon>Fungi</taxon>
        <taxon>Dikarya</taxon>
        <taxon>Ascomycota</taxon>
        <taxon>Pezizomycotina</taxon>
        <taxon>Sordariomycetes</taxon>
        <taxon>Hypocreomycetidae</taxon>
        <taxon>Glomerellales</taxon>
        <taxon>Glomerellaceae</taxon>
        <taxon>Colletotrichum</taxon>
        <taxon>Colletotrichum gloeosporioides species complex</taxon>
    </lineage>
</organism>
<keyword evidence="3" id="KW-1185">Reference proteome</keyword>